<keyword evidence="2" id="KW-1185">Reference proteome</keyword>
<dbReference type="KEGG" id="sroi:IAG44_41675"/>
<evidence type="ECO:0000313" key="2">
    <source>
        <dbReference type="Proteomes" id="UP000516052"/>
    </source>
</evidence>
<accession>A0A7H0IR62</accession>
<protein>
    <submittedName>
        <fullName evidence="1">Uncharacterized protein</fullName>
    </submittedName>
</protein>
<dbReference type="AlphaFoldDB" id="A0A7H0IR62"/>
<gene>
    <name evidence="1" type="ORF">IAG44_41675</name>
</gene>
<proteinExistence type="predicted"/>
<name>A0A7H0IR62_9ACTN</name>
<organism evidence="1 2">
    <name type="scientific">Streptomyces roseirectus</name>
    <dbReference type="NCBI Taxonomy" id="2768066"/>
    <lineage>
        <taxon>Bacteria</taxon>
        <taxon>Bacillati</taxon>
        <taxon>Actinomycetota</taxon>
        <taxon>Actinomycetes</taxon>
        <taxon>Kitasatosporales</taxon>
        <taxon>Streptomycetaceae</taxon>
        <taxon>Streptomyces</taxon>
    </lineage>
</organism>
<evidence type="ECO:0000313" key="1">
    <source>
        <dbReference type="EMBL" id="QNP75278.1"/>
    </source>
</evidence>
<dbReference type="EMBL" id="CP060828">
    <property type="protein sequence ID" value="QNP75278.1"/>
    <property type="molecule type" value="Genomic_DNA"/>
</dbReference>
<dbReference type="RefSeq" id="WP_187752199.1">
    <property type="nucleotide sequence ID" value="NZ_CP060828.1"/>
</dbReference>
<sequence length="128" mass="14037">MAQEIRNMFFKPGLTGSIFGSAPPIWQELDFKTCTDGTVKTVGGAPVLRSSFMPNQYLYRNDKAIDLNGSYTGSSAPVTTGDFYHFSGPDIPHLPLNQISRCTRMLRATSPVAMEEIHGISERSPTPP</sequence>
<reference evidence="1 2" key="1">
    <citation type="submission" date="2020-08" db="EMBL/GenBank/DDBJ databases">
        <title>A novel species.</title>
        <authorList>
            <person name="Gao J."/>
        </authorList>
    </citation>
    <scope>NUCLEOTIDE SEQUENCE [LARGE SCALE GENOMIC DNA]</scope>
    <source>
        <strain evidence="1 2">CRXT-G-22</strain>
    </source>
</reference>
<dbReference type="Proteomes" id="UP000516052">
    <property type="component" value="Chromosome"/>
</dbReference>